<proteinExistence type="predicted"/>
<evidence type="ECO:0000313" key="6">
    <source>
        <dbReference type="Proteomes" id="UP001558652"/>
    </source>
</evidence>
<feature type="region of interest" description="Disordered" evidence="3">
    <location>
        <begin position="166"/>
        <end position="187"/>
    </location>
</feature>
<evidence type="ECO:0000313" key="5">
    <source>
        <dbReference type="EMBL" id="KAL1114777.1"/>
    </source>
</evidence>
<accession>A0ABD0XVA6</accession>
<keyword evidence="6" id="KW-1185">Reference proteome</keyword>
<keyword evidence="1" id="KW-0165">Cleavage on pair of basic residues</keyword>
<evidence type="ECO:0000256" key="4">
    <source>
        <dbReference type="SAM" id="SignalP"/>
    </source>
</evidence>
<feature type="signal peptide" evidence="4">
    <location>
        <begin position="1"/>
        <end position="23"/>
    </location>
</feature>
<dbReference type="EMBL" id="JBFDAA010000021">
    <property type="protein sequence ID" value="KAL1114777.1"/>
    <property type="molecule type" value="Genomic_DNA"/>
</dbReference>
<dbReference type="InterPro" id="IPR036438">
    <property type="entry name" value="Insulin-like_sf"/>
</dbReference>
<protein>
    <recommendedName>
        <fullName evidence="7">Secreted protein</fullName>
    </recommendedName>
</protein>
<dbReference type="AlphaFoldDB" id="A0ABD0XVA6"/>
<feature type="region of interest" description="Disordered" evidence="3">
    <location>
        <begin position="116"/>
        <end position="145"/>
    </location>
</feature>
<evidence type="ECO:0008006" key="7">
    <source>
        <dbReference type="Google" id="ProtNLM"/>
    </source>
</evidence>
<comment type="caution">
    <text evidence="5">The sequence shown here is derived from an EMBL/GenBank/DDBJ whole genome shotgun (WGS) entry which is preliminary data.</text>
</comment>
<keyword evidence="2 4" id="KW-0732">Signal</keyword>
<organism evidence="5 6">
    <name type="scientific">Ranatra chinensis</name>
    <dbReference type="NCBI Taxonomy" id="642074"/>
    <lineage>
        <taxon>Eukaryota</taxon>
        <taxon>Metazoa</taxon>
        <taxon>Ecdysozoa</taxon>
        <taxon>Arthropoda</taxon>
        <taxon>Hexapoda</taxon>
        <taxon>Insecta</taxon>
        <taxon>Pterygota</taxon>
        <taxon>Neoptera</taxon>
        <taxon>Paraneoptera</taxon>
        <taxon>Hemiptera</taxon>
        <taxon>Heteroptera</taxon>
        <taxon>Panheteroptera</taxon>
        <taxon>Nepomorpha</taxon>
        <taxon>Nepidae</taxon>
        <taxon>Ranatrinae</taxon>
        <taxon>Ranatra</taxon>
    </lineage>
</organism>
<name>A0ABD0XVA6_9HEMI</name>
<dbReference type="Proteomes" id="UP001558652">
    <property type="component" value="Unassembled WGS sequence"/>
</dbReference>
<feature type="compositionally biased region" description="Polar residues" evidence="3">
    <location>
        <begin position="127"/>
        <end position="144"/>
    </location>
</feature>
<evidence type="ECO:0000256" key="3">
    <source>
        <dbReference type="SAM" id="MobiDB-lite"/>
    </source>
</evidence>
<gene>
    <name evidence="5" type="ORF">AAG570_007601</name>
</gene>
<reference evidence="5 6" key="1">
    <citation type="submission" date="2024-07" db="EMBL/GenBank/DDBJ databases">
        <title>Chromosome-level genome assembly of the water stick insect Ranatra chinensis (Heteroptera: Nepidae).</title>
        <authorList>
            <person name="Liu X."/>
        </authorList>
    </citation>
    <scope>NUCLEOTIDE SEQUENCE [LARGE SCALE GENOMIC DNA]</scope>
    <source>
        <strain evidence="5">Cailab_2021Rc</strain>
        <tissue evidence="5">Muscle</tissue>
    </source>
</reference>
<dbReference type="SUPFAM" id="SSF56994">
    <property type="entry name" value="Insulin-like"/>
    <property type="match status" value="1"/>
</dbReference>
<sequence>MMARLGRVMFVVLVIAMCRGITASRLRYCGRQLADAMALVCHGHYNTAMGEFKMRHANRFFTLSDEVESQRHDPTYKHTTRHRDYVVIANKVKRNDVGKKHDEPLENFDIGHFSSHGDTLKSESERPNNNLNLIPNGETTSHSTLIRHHRDRYILKDKKLHKMDIRNKKGKVADDNAESPPPSQIGTISPYFLGRTLVLPSSRKSFNPHQ</sequence>
<feature type="chain" id="PRO_5044741912" description="Secreted protein" evidence="4">
    <location>
        <begin position="24"/>
        <end position="210"/>
    </location>
</feature>
<dbReference type="GO" id="GO:0005576">
    <property type="term" value="C:extracellular region"/>
    <property type="evidence" value="ECO:0007669"/>
    <property type="project" value="UniProtKB-ARBA"/>
</dbReference>
<evidence type="ECO:0000256" key="2">
    <source>
        <dbReference type="ARBA" id="ARBA00022729"/>
    </source>
</evidence>
<evidence type="ECO:0000256" key="1">
    <source>
        <dbReference type="ARBA" id="ARBA00022685"/>
    </source>
</evidence>